<dbReference type="AlphaFoldDB" id="X0X5Q0"/>
<proteinExistence type="predicted"/>
<accession>X0X5Q0</accession>
<sequence>MPPHDLTQILWWLFIDGEELAMTGVGLVANLPTAQGLHGLIIEIDAVGGDLRYQINGAALATSHGFVPENGARIIGPLQNWESLGLYGARANSGL</sequence>
<evidence type="ECO:0000313" key="1">
    <source>
        <dbReference type="EMBL" id="GAG30732.1"/>
    </source>
</evidence>
<dbReference type="EMBL" id="BARS01042615">
    <property type="protein sequence ID" value="GAG30732.1"/>
    <property type="molecule type" value="Genomic_DNA"/>
</dbReference>
<name>X0X5Q0_9ZZZZ</name>
<reference evidence="1" key="1">
    <citation type="journal article" date="2014" name="Front. Microbiol.">
        <title>High frequency of phylogenetically diverse reductive dehalogenase-homologous genes in deep subseafloor sedimentary metagenomes.</title>
        <authorList>
            <person name="Kawai M."/>
            <person name="Futagami T."/>
            <person name="Toyoda A."/>
            <person name="Takaki Y."/>
            <person name="Nishi S."/>
            <person name="Hori S."/>
            <person name="Arai W."/>
            <person name="Tsubouchi T."/>
            <person name="Morono Y."/>
            <person name="Uchiyama I."/>
            <person name="Ito T."/>
            <person name="Fujiyama A."/>
            <person name="Inagaki F."/>
            <person name="Takami H."/>
        </authorList>
    </citation>
    <scope>NUCLEOTIDE SEQUENCE</scope>
    <source>
        <strain evidence="1">Expedition CK06-06</strain>
    </source>
</reference>
<comment type="caution">
    <text evidence="1">The sequence shown here is derived from an EMBL/GenBank/DDBJ whole genome shotgun (WGS) entry which is preliminary data.</text>
</comment>
<gene>
    <name evidence="1" type="ORF">S01H1_64644</name>
</gene>
<feature type="non-terminal residue" evidence="1">
    <location>
        <position position="95"/>
    </location>
</feature>
<protein>
    <submittedName>
        <fullName evidence="1">Uncharacterized protein</fullName>
    </submittedName>
</protein>
<organism evidence="1">
    <name type="scientific">marine sediment metagenome</name>
    <dbReference type="NCBI Taxonomy" id="412755"/>
    <lineage>
        <taxon>unclassified sequences</taxon>
        <taxon>metagenomes</taxon>
        <taxon>ecological metagenomes</taxon>
    </lineage>
</organism>